<dbReference type="EMBL" id="MVBO01000006">
    <property type="protein sequence ID" value="OZJ06187.1"/>
    <property type="molecule type" value="Genomic_DNA"/>
</dbReference>
<keyword evidence="6" id="KW-1185">Reference proteome</keyword>
<dbReference type="SUPFAM" id="SSF47473">
    <property type="entry name" value="EF-hand"/>
    <property type="match status" value="1"/>
</dbReference>
<dbReference type="InterPro" id="IPR050230">
    <property type="entry name" value="CALM/Myosin/TropC-like"/>
</dbReference>
<dbReference type="InterPro" id="IPR002048">
    <property type="entry name" value="EF_hand_dom"/>
</dbReference>
<sequence>MTSYLFEDYRAAFKLFDQDGDGLITLFELRHVLATFQLYPMLSDANHLIAVMMGNEKATGMDFGTFIKLMAASEMEEADYFSCKSWSGVPAYGSSPSSTVPELECPSSTVSSSASSVTSTTSSQGTIEAELRAAFQLFDQDGDGLVSSKELTETLHLMGESVTRHQVQKMVNEVCPDSDKLGFHDFVRLMDAL</sequence>
<evidence type="ECO:0000313" key="6">
    <source>
        <dbReference type="Proteomes" id="UP000242875"/>
    </source>
</evidence>
<feature type="domain" description="EF-hand" evidence="4">
    <location>
        <begin position="126"/>
        <end position="161"/>
    </location>
</feature>
<dbReference type="InterPro" id="IPR018247">
    <property type="entry name" value="EF_Hand_1_Ca_BS"/>
</dbReference>
<dbReference type="GO" id="GO:0005509">
    <property type="term" value="F:calcium ion binding"/>
    <property type="evidence" value="ECO:0007669"/>
    <property type="project" value="InterPro"/>
</dbReference>
<name>A0A261Y6E4_9FUNG</name>
<evidence type="ECO:0000256" key="1">
    <source>
        <dbReference type="ARBA" id="ARBA00022737"/>
    </source>
</evidence>
<keyword evidence="1" id="KW-0677">Repeat</keyword>
<dbReference type="PROSITE" id="PS00018">
    <property type="entry name" value="EF_HAND_1"/>
    <property type="match status" value="2"/>
</dbReference>
<dbReference type="PROSITE" id="PS50222">
    <property type="entry name" value="EF_HAND_2"/>
    <property type="match status" value="2"/>
</dbReference>
<proteinExistence type="predicted"/>
<dbReference type="OrthoDB" id="26525at2759"/>
<dbReference type="PANTHER" id="PTHR23048:SF0">
    <property type="entry name" value="CALMODULIN LIKE 3"/>
    <property type="match status" value="1"/>
</dbReference>
<dbReference type="Pfam" id="PF13405">
    <property type="entry name" value="EF-hand_6"/>
    <property type="match status" value="1"/>
</dbReference>
<protein>
    <recommendedName>
        <fullName evidence="4">EF-hand domain-containing protein</fullName>
    </recommendedName>
</protein>
<reference evidence="5 6" key="1">
    <citation type="journal article" date="2017" name="Mycologia">
        <title>Bifiguratus adelaidae, gen. et sp. nov., a new member of Mucoromycotina in endophytic and soil-dwelling habitats.</title>
        <authorList>
            <person name="Torres-Cruz T.J."/>
            <person name="Billingsley Tobias T.L."/>
            <person name="Almatruk M."/>
            <person name="Hesse C."/>
            <person name="Kuske C.R."/>
            <person name="Desiro A."/>
            <person name="Benucci G.M."/>
            <person name="Bonito G."/>
            <person name="Stajich J.E."/>
            <person name="Dunlap C."/>
            <person name="Arnold A.E."/>
            <person name="Porras-Alfaro A."/>
        </authorList>
    </citation>
    <scope>NUCLEOTIDE SEQUENCE [LARGE SCALE GENOMIC DNA]</scope>
    <source>
        <strain evidence="5 6">AZ0501</strain>
    </source>
</reference>
<comment type="caution">
    <text evidence="5">The sequence shown here is derived from an EMBL/GenBank/DDBJ whole genome shotgun (WGS) entry which is preliminary data.</text>
</comment>
<dbReference type="InterPro" id="IPR011992">
    <property type="entry name" value="EF-hand-dom_pair"/>
</dbReference>
<evidence type="ECO:0000256" key="2">
    <source>
        <dbReference type="ARBA" id="ARBA00022837"/>
    </source>
</evidence>
<keyword evidence="2" id="KW-0106">Calcium</keyword>
<evidence type="ECO:0000313" key="5">
    <source>
        <dbReference type="EMBL" id="OZJ06187.1"/>
    </source>
</evidence>
<dbReference type="CDD" id="cd00051">
    <property type="entry name" value="EFh"/>
    <property type="match status" value="1"/>
</dbReference>
<dbReference type="Proteomes" id="UP000242875">
    <property type="component" value="Unassembled WGS sequence"/>
</dbReference>
<evidence type="ECO:0000259" key="4">
    <source>
        <dbReference type="PROSITE" id="PS50222"/>
    </source>
</evidence>
<dbReference type="GO" id="GO:0016460">
    <property type="term" value="C:myosin II complex"/>
    <property type="evidence" value="ECO:0007669"/>
    <property type="project" value="TreeGrafter"/>
</dbReference>
<feature type="compositionally biased region" description="Low complexity" evidence="3">
    <location>
        <begin position="107"/>
        <end position="123"/>
    </location>
</feature>
<dbReference type="AlphaFoldDB" id="A0A261Y6E4"/>
<feature type="domain" description="EF-hand" evidence="4">
    <location>
        <begin position="4"/>
        <end position="39"/>
    </location>
</feature>
<dbReference type="PANTHER" id="PTHR23048">
    <property type="entry name" value="MYOSIN LIGHT CHAIN 1, 3"/>
    <property type="match status" value="1"/>
</dbReference>
<dbReference type="SMART" id="SM00054">
    <property type="entry name" value="EFh"/>
    <property type="match status" value="2"/>
</dbReference>
<accession>A0A261Y6E4</accession>
<feature type="region of interest" description="Disordered" evidence="3">
    <location>
        <begin position="97"/>
        <end position="123"/>
    </location>
</feature>
<gene>
    <name evidence="5" type="ORF">BZG36_01005</name>
</gene>
<dbReference type="Pfam" id="PF13499">
    <property type="entry name" value="EF-hand_7"/>
    <property type="match status" value="1"/>
</dbReference>
<organism evidence="5 6">
    <name type="scientific">Bifiguratus adelaidae</name>
    <dbReference type="NCBI Taxonomy" id="1938954"/>
    <lineage>
        <taxon>Eukaryota</taxon>
        <taxon>Fungi</taxon>
        <taxon>Fungi incertae sedis</taxon>
        <taxon>Mucoromycota</taxon>
        <taxon>Mucoromycotina</taxon>
        <taxon>Endogonomycetes</taxon>
        <taxon>Endogonales</taxon>
        <taxon>Endogonales incertae sedis</taxon>
        <taxon>Bifiguratus</taxon>
    </lineage>
</organism>
<evidence type="ECO:0000256" key="3">
    <source>
        <dbReference type="SAM" id="MobiDB-lite"/>
    </source>
</evidence>
<dbReference type="Gene3D" id="1.10.238.10">
    <property type="entry name" value="EF-hand"/>
    <property type="match status" value="2"/>
</dbReference>